<evidence type="ECO:0000313" key="3">
    <source>
        <dbReference type="Proteomes" id="UP000198852"/>
    </source>
</evidence>
<feature type="compositionally biased region" description="Basic and acidic residues" evidence="1">
    <location>
        <begin position="32"/>
        <end position="42"/>
    </location>
</feature>
<keyword evidence="3" id="KW-1185">Reference proteome</keyword>
<organism evidence="2 3">
    <name type="scientific">Saccharopolyspora flava</name>
    <dbReference type="NCBI Taxonomy" id="95161"/>
    <lineage>
        <taxon>Bacteria</taxon>
        <taxon>Bacillati</taxon>
        <taxon>Actinomycetota</taxon>
        <taxon>Actinomycetes</taxon>
        <taxon>Pseudonocardiales</taxon>
        <taxon>Pseudonocardiaceae</taxon>
        <taxon>Saccharopolyspora</taxon>
    </lineage>
</organism>
<protein>
    <submittedName>
        <fullName evidence="2">Uncharacterized protein</fullName>
    </submittedName>
</protein>
<feature type="region of interest" description="Disordered" evidence="1">
    <location>
        <begin position="1"/>
        <end position="55"/>
    </location>
</feature>
<sequence>MIKGGSGLVPPGLASRTMTQAPVEQTLPMPKIEAEALADHYDAQPAPGDEATDEA</sequence>
<name>A0A1I6PWE9_9PSEU</name>
<evidence type="ECO:0000313" key="2">
    <source>
        <dbReference type="EMBL" id="SFS44509.1"/>
    </source>
</evidence>
<gene>
    <name evidence="2" type="ORF">SAMN05660874_01175</name>
</gene>
<reference evidence="3" key="1">
    <citation type="submission" date="2016-10" db="EMBL/GenBank/DDBJ databases">
        <authorList>
            <person name="Varghese N."/>
            <person name="Submissions S."/>
        </authorList>
    </citation>
    <scope>NUCLEOTIDE SEQUENCE [LARGE SCALE GENOMIC DNA]</scope>
    <source>
        <strain evidence="3">DSM 44771</strain>
    </source>
</reference>
<dbReference type="EMBL" id="FOZX01000001">
    <property type="protein sequence ID" value="SFS44509.1"/>
    <property type="molecule type" value="Genomic_DNA"/>
</dbReference>
<dbReference type="Proteomes" id="UP000198852">
    <property type="component" value="Unassembled WGS sequence"/>
</dbReference>
<dbReference type="STRING" id="95161.SAMN05660874_01175"/>
<accession>A0A1I6PWE9</accession>
<proteinExistence type="predicted"/>
<dbReference type="AlphaFoldDB" id="A0A1I6PWE9"/>
<evidence type="ECO:0000256" key="1">
    <source>
        <dbReference type="SAM" id="MobiDB-lite"/>
    </source>
</evidence>